<dbReference type="Proteomes" id="UP001176960">
    <property type="component" value="Unassembled WGS sequence"/>
</dbReference>
<dbReference type="InterPro" id="IPR009531">
    <property type="entry name" value="DUF1150"/>
</dbReference>
<gene>
    <name evidence="2" type="ORF">LMG32879_000209</name>
</gene>
<accession>A0AA35UTE2</accession>
<feature type="region of interest" description="Disordered" evidence="1">
    <location>
        <begin position="1"/>
        <end position="21"/>
    </location>
</feature>
<feature type="compositionally biased region" description="Basic and acidic residues" evidence="1">
    <location>
        <begin position="8"/>
        <end position="21"/>
    </location>
</feature>
<keyword evidence="3" id="KW-1185">Reference proteome</keyword>
<dbReference type="RefSeq" id="WP_289842293.1">
    <property type="nucleotide sequence ID" value="NZ_CATKSH010000001.1"/>
</dbReference>
<evidence type="ECO:0000313" key="2">
    <source>
        <dbReference type="EMBL" id="CAI9119394.1"/>
    </source>
</evidence>
<evidence type="ECO:0000313" key="3">
    <source>
        <dbReference type="Proteomes" id="UP001176960"/>
    </source>
</evidence>
<protein>
    <submittedName>
        <fullName evidence="2">DUF1150 family protein</fullName>
    </submittedName>
</protein>
<evidence type="ECO:0000256" key="1">
    <source>
        <dbReference type="SAM" id="MobiDB-lite"/>
    </source>
</evidence>
<dbReference type="EMBL" id="CATKSH010000001">
    <property type="protein sequence ID" value="CAI9119394.1"/>
    <property type="molecule type" value="Genomic_DNA"/>
</dbReference>
<reference evidence="2" key="1">
    <citation type="submission" date="2023-03" db="EMBL/GenBank/DDBJ databases">
        <authorList>
            <person name="Cleenwerck I."/>
        </authorList>
    </citation>
    <scope>NUCLEOTIDE SEQUENCE</scope>
    <source>
        <strain evidence="2">LMG 32879</strain>
    </source>
</reference>
<dbReference type="AlphaFoldDB" id="A0AA35UTE2"/>
<proteinExistence type="predicted"/>
<dbReference type="Pfam" id="PF06620">
    <property type="entry name" value="DUF1150"/>
    <property type="match status" value="1"/>
</dbReference>
<sequence length="84" mass="9149">MSSFSYEDANRPRAVRPCDPRRISGRELRDLGMTQLAYVKAVEHEGEDAFAIHAADGTPMALAGDRASAVEAILDHEMIPASVH</sequence>
<name>A0AA35UTE2_9PROT</name>
<comment type="caution">
    <text evidence="2">The sequence shown here is derived from an EMBL/GenBank/DDBJ whole genome shotgun (WGS) entry which is preliminary data.</text>
</comment>
<organism evidence="2 3">
    <name type="scientific">Brytella acorum</name>
    <dbReference type="NCBI Taxonomy" id="2959299"/>
    <lineage>
        <taxon>Bacteria</taxon>
        <taxon>Pseudomonadati</taxon>
        <taxon>Pseudomonadota</taxon>
        <taxon>Alphaproteobacteria</taxon>
        <taxon>Acetobacterales</taxon>
        <taxon>Acetobacteraceae</taxon>
        <taxon>Brytella</taxon>
    </lineage>
</organism>